<feature type="region of interest" description="Disordered" evidence="5">
    <location>
        <begin position="19"/>
        <end position="55"/>
    </location>
</feature>
<keyword evidence="8" id="KW-0808">Transferase</keyword>
<keyword evidence="3" id="KW-0479">Metal-binding</keyword>
<dbReference type="GO" id="GO:0003729">
    <property type="term" value="F:mRNA binding"/>
    <property type="evidence" value="ECO:0007669"/>
    <property type="project" value="TreeGrafter"/>
</dbReference>
<dbReference type="CDD" id="cd05402">
    <property type="entry name" value="NT_PAP_TUTase"/>
    <property type="match status" value="1"/>
</dbReference>
<dbReference type="Pfam" id="PF03828">
    <property type="entry name" value="PAP_assoc"/>
    <property type="match status" value="1"/>
</dbReference>
<name>A0A4T0NT33_9BASI</name>
<dbReference type="EMBL" id="SPRX01000008">
    <property type="protein sequence ID" value="TIC68249.1"/>
    <property type="molecule type" value="Genomic_DNA"/>
</dbReference>
<dbReference type="FunFam" id="1.10.1410.10:FF:000003">
    <property type="entry name" value="non-canonical poly(A) RNA polymerase PAPD7"/>
    <property type="match status" value="1"/>
</dbReference>
<dbReference type="GO" id="GO:0043634">
    <property type="term" value="P:polyadenylation-dependent ncRNA catabolic process"/>
    <property type="evidence" value="ECO:0007669"/>
    <property type="project" value="TreeGrafter"/>
</dbReference>
<dbReference type="GO" id="GO:0046872">
    <property type="term" value="F:metal ion binding"/>
    <property type="evidence" value="ECO:0007669"/>
    <property type="project" value="UniProtKB-KW"/>
</dbReference>
<dbReference type="GO" id="GO:0005730">
    <property type="term" value="C:nucleolus"/>
    <property type="evidence" value="ECO:0007669"/>
    <property type="project" value="TreeGrafter"/>
</dbReference>
<organism evidence="8 9">
    <name type="scientific">Wallemia mellicola</name>
    <dbReference type="NCBI Taxonomy" id="1708541"/>
    <lineage>
        <taxon>Eukaryota</taxon>
        <taxon>Fungi</taxon>
        <taxon>Dikarya</taxon>
        <taxon>Basidiomycota</taxon>
        <taxon>Wallemiomycotina</taxon>
        <taxon>Wallemiomycetes</taxon>
        <taxon>Wallemiales</taxon>
        <taxon>Wallemiaceae</taxon>
        <taxon>Wallemia</taxon>
    </lineage>
</organism>
<dbReference type="FunFam" id="3.30.460.10:FF:000051">
    <property type="entry name" value="DNA2/NAM7 helicase family protein"/>
    <property type="match status" value="1"/>
</dbReference>
<dbReference type="PANTHER" id="PTHR23092">
    <property type="entry name" value="POLY(A) RNA POLYMERASE"/>
    <property type="match status" value="1"/>
</dbReference>
<evidence type="ECO:0000313" key="9">
    <source>
        <dbReference type="Proteomes" id="UP000310708"/>
    </source>
</evidence>
<dbReference type="EC" id="2.7.7.19" evidence="2"/>
<feature type="domain" description="Poly(A) RNA polymerase mitochondrial-like central palm" evidence="7">
    <location>
        <begin position="77"/>
        <end position="202"/>
    </location>
</feature>
<evidence type="ECO:0000256" key="4">
    <source>
        <dbReference type="ARBA" id="ARBA00022842"/>
    </source>
</evidence>
<dbReference type="Pfam" id="PF22600">
    <property type="entry name" value="MTPAP-like_central"/>
    <property type="match status" value="1"/>
</dbReference>
<dbReference type="SUPFAM" id="SSF81301">
    <property type="entry name" value="Nucleotidyltransferase"/>
    <property type="match status" value="1"/>
</dbReference>
<dbReference type="Gene3D" id="1.10.1410.10">
    <property type="match status" value="1"/>
</dbReference>
<dbReference type="InterPro" id="IPR043519">
    <property type="entry name" value="NT_sf"/>
</dbReference>
<evidence type="ECO:0000256" key="1">
    <source>
        <dbReference type="ARBA" id="ARBA00008593"/>
    </source>
</evidence>
<dbReference type="PANTHER" id="PTHR23092:SF15">
    <property type="entry name" value="INACTIVE NON-CANONICAL POLY(A) RNA POLYMERASE PROTEIN TRF4-2-RELATED"/>
    <property type="match status" value="1"/>
</dbReference>
<feature type="domain" description="PAP-associated" evidence="6">
    <location>
        <begin position="265"/>
        <end position="323"/>
    </location>
</feature>
<accession>A0A4T0NT33</accession>
<protein>
    <recommendedName>
        <fullName evidence="2">polynucleotide adenylyltransferase</fullName>
        <ecNumber evidence="2">2.7.7.19</ecNumber>
    </recommendedName>
</protein>
<dbReference type="InterPro" id="IPR002058">
    <property type="entry name" value="PAP_assoc"/>
</dbReference>
<evidence type="ECO:0000259" key="7">
    <source>
        <dbReference type="Pfam" id="PF22600"/>
    </source>
</evidence>
<feature type="compositionally biased region" description="Basic and acidic residues" evidence="5">
    <location>
        <begin position="518"/>
        <end position="544"/>
    </location>
</feature>
<dbReference type="SUPFAM" id="SSF81631">
    <property type="entry name" value="PAP/OAS1 substrate-binding domain"/>
    <property type="match status" value="1"/>
</dbReference>
<dbReference type="AlphaFoldDB" id="A0A4T0NT33"/>
<evidence type="ECO:0000313" key="8">
    <source>
        <dbReference type="EMBL" id="TIC68249.1"/>
    </source>
</evidence>
<keyword evidence="4" id="KW-0460">Magnesium</keyword>
<gene>
    <name evidence="8" type="ORF">E3Q01_00967</name>
</gene>
<evidence type="ECO:0000259" key="6">
    <source>
        <dbReference type="Pfam" id="PF03828"/>
    </source>
</evidence>
<feature type="compositionally biased region" description="Basic and acidic residues" evidence="5">
    <location>
        <begin position="38"/>
        <end position="52"/>
    </location>
</feature>
<dbReference type="GO" id="GO:1990817">
    <property type="term" value="F:poly(A) RNA polymerase activity"/>
    <property type="evidence" value="ECO:0007669"/>
    <property type="project" value="UniProtKB-EC"/>
</dbReference>
<evidence type="ECO:0000256" key="5">
    <source>
        <dbReference type="SAM" id="MobiDB-lite"/>
    </source>
</evidence>
<reference evidence="8 9" key="1">
    <citation type="submission" date="2019-03" db="EMBL/GenBank/DDBJ databases">
        <title>Sequencing 25 genomes of Wallemia mellicola.</title>
        <authorList>
            <person name="Gostincar C."/>
        </authorList>
    </citation>
    <scope>NUCLEOTIDE SEQUENCE [LARGE SCALE GENOMIC DNA]</scope>
    <source>
        <strain evidence="8 9">EXF-757</strain>
    </source>
</reference>
<dbReference type="GO" id="GO:0031123">
    <property type="term" value="P:RNA 3'-end processing"/>
    <property type="evidence" value="ECO:0007669"/>
    <property type="project" value="TreeGrafter"/>
</dbReference>
<dbReference type="Proteomes" id="UP000310708">
    <property type="component" value="Unassembled WGS sequence"/>
</dbReference>
<feature type="region of interest" description="Disordered" evidence="5">
    <location>
        <begin position="492"/>
        <end position="544"/>
    </location>
</feature>
<dbReference type="GO" id="GO:0010605">
    <property type="term" value="P:negative regulation of macromolecule metabolic process"/>
    <property type="evidence" value="ECO:0007669"/>
    <property type="project" value="UniProtKB-ARBA"/>
</dbReference>
<dbReference type="InterPro" id="IPR045862">
    <property type="entry name" value="Trf4-like"/>
</dbReference>
<proteinExistence type="inferred from homology"/>
<comment type="caution">
    <text evidence="8">The sequence shown here is derived from an EMBL/GenBank/DDBJ whole genome shotgun (WGS) entry which is preliminary data.</text>
</comment>
<dbReference type="InterPro" id="IPR054708">
    <property type="entry name" value="MTPAP-like_central"/>
</dbReference>
<comment type="similarity">
    <text evidence="1">Belongs to the DNA polymerase type-B-like family.</text>
</comment>
<evidence type="ECO:0000256" key="2">
    <source>
        <dbReference type="ARBA" id="ARBA00012388"/>
    </source>
</evidence>
<sequence length="544" mass="62006">MTAGLEADFIKFDESDAIDKGKKRAYEAAEPSTSKPTKKGENGKSRKEIEKQRSKKAPWMADVDFDNLRTASELEVIAFTKFISPSLTEHKTREYTIECIRRCITSRWADAEVFAFGSFETRLYLPDGDIDLVVMRKSVNQYNKQSMLHTMASMLRQANLAQSIQVISKARVPIIKFTSSFGGYPIDISLNQTNGVDAGRMVNEILDRYPAARPLSMLLKCFLSQRSMNEVYTGGVSSYSVICLVVSFLQMHPKVRRGDINPLDNLGVLLVDLLELYGRNFNYDVTGISIEGAGYYFSKSSRGWHQYGQPYLLSIQDPQDAENDISKGSFNILNVRKVIAGAYDMLTNKLYAQASEIEAKKSNRHLSLRDEVPDEERSLLLSFMGISQIVLNKRRVTIELYQKGILQRYLGLPPPEKELNLDIKSVPEKIVKSTVEDNKRHKFFDEDEEEDNSVINILDNDAEEDDSRYLHIQNKGTKRSRGDANLTFVDSSEDSDVEIVEKKQTKAPPQKRPKKQKRESDEQRNSRYDYWSKKGKSIEILDSD</sequence>
<dbReference type="GO" id="GO:0031499">
    <property type="term" value="C:TRAMP complex"/>
    <property type="evidence" value="ECO:0007669"/>
    <property type="project" value="TreeGrafter"/>
</dbReference>
<evidence type="ECO:0000256" key="3">
    <source>
        <dbReference type="ARBA" id="ARBA00022723"/>
    </source>
</evidence>
<dbReference type="Gene3D" id="3.30.460.10">
    <property type="entry name" value="Beta Polymerase, domain 2"/>
    <property type="match status" value="1"/>
</dbReference>